<proteinExistence type="predicted"/>
<keyword evidence="1" id="KW-0378">Hydrolase</keyword>
<feature type="transmembrane region" description="Helical" evidence="2">
    <location>
        <begin position="235"/>
        <end position="255"/>
    </location>
</feature>
<evidence type="ECO:0000259" key="3">
    <source>
        <dbReference type="SMART" id="SM00331"/>
    </source>
</evidence>
<dbReference type="SUPFAM" id="SSF81606">
    <property type="entry name" value="PP2C-like"/>
    <property type="match status" value="1"/>
</dbReference>
<dbReference type="Pfam" id="PF07228">
    <property type="entry name" value="SpoIIE"/>
    <property type="match status" value="1"/>
</dbReference>
<name>A0A2M9XX34_9LEPT</name>
<evidence type="ECO:0000256" key="2">
    <source>
        <dbReference type="SAM" id="Phobius"/>
    </source>
</evidence>
<dbReference type="Gene3D" id="3.60.40.10">
    <property type="entry name" value="PPM-type phosphatase domain"/>
    <property type="match status" value="1"/>
</dbReference>
<dbReference type="InterPro" id="IPR036457">
    <property type="entry name" value="PPM-type-like_dom_sf"/>
</dbReference>
<dbReference type="Proteomes" id="UP000297891">
    <property type="component" value="Unassembled WGS sequence"/>
</dbReference>
<feature type="transmembrane region" description="Helical" evidence="2">
    <location>
        <begin position="170"/>
        <end position="192"/>
    </location>
</feature>
<gene>
    <name evidence="4" type="ORF">EHQ30_13335</name>
</gene>
<keyword evidence="2" id="KW-0812">Transmembrane</keyword>
<dbReference type="RefSeq" id="WP_100792298.1">
    <property type="nucleotide sequence ID" value="NZ_NPDQ01000012.1"/>
</dbReference>
<dbReference type="OrthoDB" id="319881at2"/>
<dbReference type="Gene3D" id="2.60.40.2380">
    <property type="match status" value="1"/>
</dbReference>
<feature type="transmembrane region" description="Helical" evidence="2">
    <location>
        <begin position="293"/>
        <end position="314"/>
    </location>
</feature>
<keyword evidence="2" id="KW-1133">Transmembrane helix</keyword>
<protein>
    <submittedName>
        <fullName evidence="4">Serine/threonine protein phosphatase</fullName>
    </submittedName>
</protein>
<feature type="domain" description="PPM-type phosphatase" evidence="3">
    <location>
        <begin position="413"/>
        <end position="622"/>
    </location>
</feature>
<dbReference type="PANTHER" id="PTHR43156">
    <property type="entry name" value="STAGE II SPORULATION PROTEIN E-RELATED"/>
    <property type="match status" value="1"/>
</dbReference>
<dbReference type="InterPro" id="IPR001932">
    <property type="entry name" value="PPM-type_phosphatase-like_dom"/>
</dbReference>
<feature type="transmembrane region" description="Helical" evidence="2">
    <location>
        <begin position="267"/>
        <end position="287"/>
    </location>
</feature>
<dbReference type="Pfam" id="PF07696">
    <property type="entry name" value="7TMR-DISMED2"/>
    <property type="match status" value="1"/>
</dbReference>
<dbReference type="AlphaFoldDB" id="A0A2M9XX34"/>
<dbReference type="SMART" id="SM00331">
    <property type="entry name" value="PP2C_SIG"/>
    <property type="match status" value="1"/>
</dbReference>
<feature type="transmembrane region" description="Helical" evidence="2">
    <location>
        <begin position="321"/>
        <end position="339"/>
    </location>
</feature>
<dbReference type="InterPro" id="IPR011622">
    <property type="entry name" value="7TMR_DISM_rcpt_extracell_dom2"/>
</dbReference>
<organism evidence="4 5">
    <name type="scientific">Leptospira brenneri</name>
    <dbReference type="NCBI Taxonomy" id="2023182"/>
    <lineage>
        <taxon>Bacteria</taxon>
        <taxon>Pseudomonadati</taxon>
        <taxon>Spirochaetota</taxon>
        <taxon>Spirochaetia</taxon>
        <taxon>Leptospirales</taxon>
        <taxon>Leptospiraceae</taxon>
        <taxon>Leptospira</taxon>
    </lineage>
</organism>
<comment type="caution">
    <text evidence="4">The sequence shown here is derived from an EMBL/GenBank/DDBJ whole genome shotgun (WGS) entry which is preliminary data.</text>
</comment>
<dbReference type="EMBL" id="RQFP01000013">
    <property type="protein sequence ID" value="TGK92433.1"/>
    <property type="molecule type" value="Genomic_DNA"/>
</dbReference>
<reference evidence="4" key="1">
    <citation type="journal article" date="2019" name="PLoS Negl. Trop. Dis.">
        <title>Revisiting the worldwide diversity of Leptospira species in the environment.</title>
        <authorList>
            <person name="Vincent A.T."/>
            <person name="Schiettekatte O."/>
            <person name="Bourhy P."/>
            <person name="Veyrier F.J."/>
            <person name="Picardeau M."/>
        </authorList>
    </citation>
    <scope>NUCLEOTIDE SEQUENCE [LARGE SCALE GENOMIC DNA]</scope>
    <source>
        <strain evidence="4">201800277</strain>
    </source>
</reference>
<evidence type="ECO:0000313" key="4">
    <source>
        <dbReference type="EMBL" id="TGK92433.1"/>
    </source>
</evidence>
<dbReference type="InterPro" id="IPR052016">
    <property type="entry name" value="Bact_Sigma-Reg"/>
</dbReference>
<accession>A0A2M9XX34</accession>
<dbReference type="GO" id="GO:0016791">
    <property type="term" value="F:phosphatase activity"/>
    <property type="evidence" value="ECO:0007669"/>
    <property type="project" value="TreeGrafter"/>
</dbReference>
<evidence type="ECO:0000256" key="1">
    <source>
        <dbReference type="ARBA" id="ARBA00022801"/>
    </source>
</evidence>
<keyword evidence="2" id="KW-0472">Membrane</keyword>
<dbReference type="Pfam" id="PF07695">
    <property type="entry name" value="7TMR-DISM_7TM"/>
    <property type="match status" value="1"/>
</dbReference>
<evidence type="ECO:0000313" key="5">
    <source>
        <dbReference type="Proteomes" id="UP000297891"/>
    </source>
</evidence>
<keyword evidence="5" id="KW-1185">Reference proteome</keyword>
<dbReference type="PANTHER" id="PTHR43156:SF2">
    <property type="entry name" value="STAGE II SPORULATION PROTEIN E"/>
    <property type="match status" value="1"/>
</dbReference>
<feature type="transmembrane region" description="Helical" evidence="2">
    <location>
        <begin position="199"/>
        <end position="220"/>
    </location>
</feature>
<sequence length="625" mass="71801">MPAISLGRINLFLLVFLCLSCGTKFPERPLIQYTFETKTLEQVLSGSAVWSKAHELKYNFGYWKPFVWVKFDLVNSSEEICDYILELESPWVDNVLLGWDENGKVVEKRFDGSRAFSDREIQHRNPVYRFSLKPLEKKTIYAKIQNSGILSAPFRIWRIDSFFDRMERDYIANGIYFGIIFALLLYNLLIYVSVRERAYVYYCLYLATLAVNYSLLGGFFKQLLVPDLAMSVKPYLYVSVNTSLTFVGLFSLSFLNLKKVNPFLHRLVLFSVIIFGGMAILSFVLPHNWIEVSFIYTFPYIFLLLMSAGAYSYAKGVKSSLFFLFAWFTLFVGVIFDSLTKASLIPSTTFGRYGVQIGTAFEVILFSLALGRRLRFLLEENLLAQNQLTTIKKDLETARKIQMRILPDGLPKSQKLSMFVSYHPLYDVGGDFYDYFEFLDGFGLVIADVTGHGVSAALDSSTVKIAFHNAKEFKESPKELISAMNKFLCSSLSARFVSAAYFYLDFKQMKLYFSSAGNPPFVLIRNREIESFECPGLLLGVRPNFEYEQKEIDLEEGDRILFFTDGLYENLRPDEEPDTILFPEIRPLVDSSQDVFHSRLMNRLSAMRKTSKDDITLVSVDLIKK</sequence>
<dbReference type="InterPro" id="IPR011623">
    <property type="entry name" value="7TMR_DISM_rcpt_extracell_dom1"/>
</dbReference>